<keyword evidence="3" id="KW-1185">Reference proteome</keyword>
<evidence type="ECO:0000256" key="1">
    <source>
        <dbReference type="SAM" id="SignalP"/>
    </source>
</evidence>
<dbReference type="EMBL" id="ARYL01000001">
    <property type="protein sequence ID" value="KDA04274.1"/>
    <property type="molecule type" value="Genomic_DNA"/>
</dbReference>
<dbReference type="OrthoDB" id="7619441at2"/>
<dbReference type="eggNOG" id="COG0457">
    <property type="taxonomic scope" value="Bacteria"/>
</dbReference>
<organism evidence="2 3">
    <name type="scientific">Hyphomonas oceanitis SCH89</name>
    <dbReference type="NCBI Taxonomy" id="1280953"/>
    <lineage>
        <taxon>Bacteria</taxon>
        <taxon>Pseudomonadati</taxon>
        <taxon>Pseudomonadota</taxon>
        <taxon>Alphaproteobacteria</taxon>
        <taxon>Hyphomonadales</taxon>
        <taxon>Hyphomonadaceae</taxon>
        <taxon>Hyphomonas</taxon>
    </lineage>
</organism>
<proteinExistence type="predicted"/>
<dbReference type="Gene3D" id="1.25.40.10">
    <property type="entry name" value="Tetratricopeptide repeat domain"/>
    <property type="match status" value="2"/>
</dbReference>
<keyword evidence="1" id="KW-0732">Signal</keyword>
<protein>
    <submittedName>
        <fullName evidence="2">Uncharacterized protein</fullName>
    </submittedName>
</protein>
<accession>A0A059GC09</accession>
<evidence type="ECO:0000313" key="2">
    <source>
        <dbReference type="EMBL" id="KDA04274.1"/>
    </source>
</evidence>
<dbReference type="RefSeq" id="WP_035534603.1">
    <property type="nucleotide sequence ID" value="NZ_ARYL01000001.1"/>
</dbReference>
<reference evidence="2 3" key="1">
    <citation type="journal article" date="2014" name="Antonie Van Leeuwenhoek">
        <title>Hyphomonas beringensis sp. nov. and Hyphomonas chukchiensis sp. nov., isolated from surface seawater of the Bering Sea and Chukchi Sea.</title>
        <authorList>
            <person name="Li C."/>
            <person name="Lai Q."/>
            <person name="Li G."/>
            <person name="Dong C."/>
            <person name="Wang J."/>
            <person name="Liao Y."/>
            <person name="Shao Z."/>
        </authorList>
    </citation>
    <scope>NUCLEOTIDE SEQUENCE [LARGE SCALE GENOMIC DNA]</scope>
    <source>
        <strain evidence="2 3">SCH89</strain>
    </source>
</reference>
<feature type="chain" id="PRO_5001573493" evidence="1">
    <location>
        <begin position="24"/>
        <end position="189"/>
    </location>
</feature>
<dbReference type="Pfam" id="PF14559">
    <property type="entry name" value="TPR_19"/>
    <property type="match status" value="1"/>
</dbReference>
<dbReference type="Proteomes" id="UP000024942">
    <property type="component" value="Unassembled WGS sequence"/>
</dbReference>
<gene>
    <name evidence="2" type="ORF">HOC_00275</name>
</gene>
<feature type="signal peptide" evidence="1">
    <location>
        <begin position="1"/>
        <end position="23"/>
    </location>
</feature>
<dbReference type="InterPro" id="IPR019734">
    <property type="entry name" value="TPR_rpt"/>
</dbReference>
<dbReference type="SMART" id="SM00028">
    <property type="entry name" value="TPR"/>
    <property type="match status" value="3"/>
</dbReference>
<evidence type="ECO:0000313" key="3">
    <source>
        <dbReference type="Proteomes" id="UP000024942"/>
    </source>
</evidence>
<comment type="caution">
    <text evidence="2">The sequence shown here is derived from an EMBL/GenBank/DDBJ whole genome shotgun (WGS) entry which is preliminary data.</text>
</comment>
<dbReference type="STRING" id="1280953.HOC_00275"/>
<dbReference type="InterPro" id="IPR011990">
    <property type="entry name" value="TPR-like_helical_dom_sf"/>
</dbReference>
<name>A0A059GC09_9PROT</name>
<dbReference type="AlphaFoldDB" id="A0A059GC09"/>
<dbReference type="PATRIC" id="fig|1280953.3.peg.52"/>
<dbReference type="Pfam" id="PF13181">
    <property type="entry name" value="TPR_8"/>
    <property type="match status" value="1"/>
</dbReference>
<sequence>MKILGFFPIAVFVVAASVPAANAQAIIYHYGQNQAETCAQRVAVPDENSDTVLHLCEAALNDEALSPATRAATLANTGIILMRQGNLDTALSHLQDANASATASPDIAINLGAVLVRLGRFDEAIDVLSYPQTVSSKRQHVAYYNRALAHWARNDIALAYEDLKTATAIKPDYVAARDMLQYFKIAQVE</sequence>
<dbReference type="SUPFAM" id="SSF48452">
    <property type="entry name" value="TPR-like"/>
    <property type="match status" value="1"/>
</dbReference>